<feature type="compositionally biased region" description="Low complexity" evidence="22">
    <location>
        <begin position="1101"/>
        <end position="1120"/>
    </location>
</feature>
<dbReference type="Gene3D" id="2.10.25.10">
    <property type="entry name" value="Laminin"/>
    <property type="match status" value="1"/>
</dbReference>
<dbReference type="EMBL" id="KB008097">
    <property type="protein sequence ID" value="ELR13229.1"/>
    <property type="molecule type" value="Genomic_DNA"/>
</dbReference>
<gene>
    <name evidence="27" type="ORF">ACA1_100660</name>
</gene>
<evidence type="ECO:0000313" key="27">
    <source>
        <dbReference type="EMBL" id="ELR13229.1"/>
    </source>
</evidence>
<keyword evidence="11 21" id="KW-0547">Nucleotide-binding</keyword>
<feature type="compositionally biased region" description="Low complexity" evidence="22">
    <location>
        <begin position="1358"/>
        <end position="1370"/>
    </location>
</feature>
<dbReference type="SUPFAM" id="SSF56112">
    <property type="entry name" value="Protein kinase-like (PK-like)"/>
    <property type="match status" value="2"/>
</dbReference>
<dbReference type="InterPro" id="IPR000742">
    <property type="entry name" value="EGF"/>
</dbReference>
<dbReference type="PROSITE" id="PS00022">
    <property type="entry name" value="EGF_1"/>
    <property type="match status" value="1"/>
</dbReference>
<dbReference type="Gene3D" id="1.10.510.10">
    <property type="entry name" value="Transferase(Phosphotransferase) domain 1"/>
    <property type="match status" value="2"/>
</dbReference>
<evidence type="ECO:0000313" key="28">
    <source>
        <dbReference type="Proteomes" id="UP000011083"/>
    </source>
</evidence>
<dbReference type="PANTHER" id="PTHR44329">
    <property type="entry name" value="SERINE/THREONINE-PROTEIN KINASE TNNI3K-RELATED"/>
    <property type="match status" value="1"/>
</dbReference>
<dbReference type="PROSITE" id="PS50011">
    <property type="entry name" value="PROTEIN_KINASE_DOM"/>
    <property type="match status" value="2"/>
</dbReference>
<dbReference type="KEGG" id="acan:ACA1_100660"/>
<dbReference type="Proteomes" id="UP000011083">
    <property type="component" value="Unassembled WGS sequence"/>
</dbReference>
<comment type="similarity">
    <text evidence="2">Belongs to the protein kinase superfamily. TKL Ser/Thr protein kinase family.</text>
</comment>
<dbReference type="InterPro" id="IPR011009">
    <property type="entry name" value="Kinase-like_dom_sf"/>
</dbReference>
<evidence type="ECO:0000256" key="13">
    <source>
        <dbReference type="ARBA" id="ARBA00022840"/>
    </source>
</evidence>
<dbReference type="RefSeq" id="XP_004335242.1">
    <property type="nucleotide sequence ID" value="XM_004335194.1"/>
</dbReference>
<dbReference type="InterPro" id="IPR000719">
    <property type="entry name" value="Prot_kinase_dom"/>
</dbReference>
<feature type="domain" description="Guanylate cyclase" evidence="26">
    <location>
        <begin position="1245"/>
        <end position="1282"/>
    </location>
</feature>
<evidence type="ECO:0000256" key="1">
    <source>
        <dbReference type="ARBA" id="ARBA00004479"/>
    </source>
</evidence>
<keyword evidence="17" id="KW-1015">Disulfide bond</keyword>
<keyword evidence="16 23" id="KW-0472">Membrane</keyword>
<dbReference type="SUPFAM" id="SSF57196">
    <property type="entry name" value="EGF/Laminin"/>
    <property type="match status" value="1"/>
</dbReference>
<keyword evidence="12 27" id="KW-0418">Kinase</keyword>
<dbReference type="SUPFAM" id="SSF53850">
    <property type="entry name" value="Periplasmic binding protein-like II"/>
    <property type="match status" value="2"/>
</dbReference>
<evidence type="ECO:0000256" key="9">
    <source>
        <dbReference type="ARBA" id="ARBA00022729"/>
    </source>
</evidence>
<dbReference type="Pfam" id="PF12849">
    <property type="entry name" value="PBP_like_2"/>
    <property type="match status" value="1"/>
</dbReference>
<evidence type="ECO:0000256" key="22">
    <source>
        <dbReference type="SAM" id="MobiDB-lite"/>
    </source>
</evidence>
<evidence type="ECO:0000256" key="3">
    <source>
        <dbReference type="ARBA" id="ARBA00007449"/>
    </source>
</evidence>
<feature type="compositionally biased region" description="Gly residues" evidence="22">
    <location>
        <begin position="1371"/>
        <end position="1383"/>
    </location>
</feature>
<feature type="compositionally biased region" description="Polar residues" evidence="22">
    <location>
        <begin position="1085"/>
        <end position="1100"/>
    </location>
</feature>
<dbReference type="InterPro" id="IPR024370">
    <property type="entry name" value="PBP_domain"/>
</dbReference>
<dbReference type="GO" id="GO:0016020">
    <property type="term" value="C:membrane"/>
    <property type="evidence" value="ECO:0007669"/>
    <property type="project" value="UniProtKB-SubCell"/>
</dbReference>
<dbReference type="GO" id="GO:0009190">
    <property type="term" value="P:cyclic nucleotide biosynthetic process"/>
    <property type="evidence" value="ECO:0007669"/>
    <property type="project" value="InterPro"/>
</dbReference>
<keyword evidence="5" id="KW-0723">Serine/threonine-protein kinase</keyword>
<dbReference type="GO" id="GO:0007229">
    <property type="term" value="P:integrin-mediated signaling pathway"/>
    <property type="evidence" value="ECO:0007669"/>
    <property type="project" value="UniProtKB-KW"/>
</dbReference>
<feature type="region of interest" description="Disordered" evidence="22">
    <location>
        <begin position="1356"/>
        <end position="1395"/>
    </location>
</feature>
<dbReference type="FunFam" id="3.30.200.20:FF:000060">
    <property type="entry name" value="Serine/threonine-protein kinase isoform 1"/>
    <property type="match status" value="2"/>
</dbReference>
<dbReference type="GO" id="GO:0004674">
    <property type="term" value="F:protein serine/threonine kinase activity"/>
    <property type="evidence" value="ECO:0007669"/>
    <property type="project" value="UniProtKB-KW"/>
</dbReference>
<feature type="domain" description="Protein kinase" evidence="25">
    <location>
        <begin position="786"/>
        <end position="1055"/>
    </location>
</feature>
<evidence type="ECO:0000256" key="23">
    <source>
        <dbReference type="SAM" id="Phobius"/>
    </source>
</evidence>
<evidence type="ECO:0000256" key="2">
    <source>
        <dbReference type="ARBA" id="ARBA00005843"/>
    </source>
</evidence>
<evidence type="ECO:0000256" key="4">
    <source>
        <dbReference type="ARBA" id="ARBA00012513"/>
    </source>
</evidence>
<dbReference type="InterPro" id="IPR001054">
    <property type="entry name" value="A/G_cyclase"/>
</dbReference>
<keyword evidence="9 24" id="KW-0732">Signal</keyword>
<evidence type="ECO:0000256" key="11">
    <source>
        <dbReference type="ARBA" id="ARBA00022741"/>
    </source>
</evidence>
<name>L8GK69_ACACF</name>
<dbReference type="Gene3D" id="3.30.70.1230">
    <property type="entry name" value="Nucleotide cyclase"/>
    <property type="match status" value="1"/>
</dbReference>
<dbReference type="Gene3D" id="3.30.200.20">
    <property type="entry name" value="Phosphorylase Kinase, domain 1"/>
    <property type="match status" value="2"/>
</dbReference>
<keyword evidence="10" id="KW-0677">Repeat</keyword>
<evidence type="ECO:0000256" key="14">
    <source>
        <dbReference type="ARBA" id="ARBA00022989"/>
    </source>
</evidence>
<feature type="transmembrane region" description="Helical" evidence="23">
    <location>
        <begin position="741"/>
        <end position="769"/>
    </location>
</feature>
<keyword evidence="13 21" id="KW-0067">ATP-binding</keyword>
<dbReference type="InterPro" id="IPR051681">
    <property type="entry name" value="Ser/Thr_Kinases-Pseudokinases"/>
</dbReference>
<dbReference type="OrthoDB" id="4062651at2759"/>
<evidence type="ECO:0000256" key="18">
    <source>
        <dbReference type="ARBA" id="ARBA00023180"/>
    </source>
</evidence>
<evidence type="ECO:0000256" key="15">
    <source>
        <dbReference type="ARBA" id="ARBA00023037"/>
    </source>
</evidence>
<evidence type="ECO:0000256" key="8">
    <source>
        <dbReference type="ARBA" id="ARBA00022692"/>
    </source>
</evidence>
<keyword evidence="6" id="KW-0245">EGF-like domain</keyword>
<feature type="compositionally biased region" description="Low complexity" evidence="22">
    <location>
        <begin position="1060"/>
        <end position="1080"/>
    </location>
</feature>
<dbReference type="Pfam" id="PF07714">
    <property type="entry name" value="PK_Tyr_Ser-Thr"/>
    <property type="match status" value="2"/>
</dbReference>
<feature type="binding site" evidence="21">
    <location>
        <position position="813"/>
    </location>
    <ligand>
        <name>ATP</name>
        <dbReference type="ChEBI" id="CHEBI:30616"/>
    </ligand>
</feature>
<feature type="region of interest" description="Disordered" evidence="22">
    <location>
        <begin position="1060"/>
        <end position="1130"/>
    </location>
</feature>
<evidence type="ECO:0000256" key="24">
    <source>
        <dbReference type="SAM" id="SignalP"/>
    </source>
</evidence>
<keyword evidence="15" id="KW-0401">Integrin</keyword>
<dbReference type="Pfam" id="PF00211">
    <property type="entry name" value="Guanylate_cyc"/>
    <property type="match status" value="1"/>
</dbReference>
<dbReference type="GO" id="GO:0035556">
    <property type="term" value="P:intracellular signal transduction"/>
    <property type="evidence" value="ECO:0007669"/>
    <property type="project" value="InterPro"/>
</dbReference>
<feature type="domain" description="Protein kinase" evidence="25">
    <location>
        <begin position="1427"/>
        <end position="1680"/>
    </location>
</feature>
<evidence type="ECO:0000256" key="19">
    <source>
        <dbReference type="ARBA" id="ARBA00047899"/>
    </source>
</evidence>
<evidence type="ECO:0000259" key="25">
    <source>
        <dbReference type="PROSITE" id="PS50011"/>
    </source>
</evidence>
<dbReference type="PANTHER" id="PTHR44329:SF298">
    <property type="entry name" value="MIXED LINEAGE KINASE DOMAIN-LIKE PROTEIN"/>
    <property type="match status" value="1"/>
</dbReference>
<evidence type="ECO:0000256" key="17">
    <source>
        <dbReference type="ARBA" id="ARBA00023157"/>
    </source>
</evidence>
<comment type="subcellular location">
    <subcellularLocation>
        <location evidence="1">Membrane</location>
        <topology evidence="1">Single-pass type I membrane protein</topology>
    </subcellularLocation>
</comment>
<evidence type="ECO:0000256" key="6">
    <source>
        <dbReference type="ARBA" id="ARBA00022536"/>
    </source>
</evidence>
<evidence type="ECO:0000256" key="5">
    <source>
        <dbReference type="ARBA" id="ARBA00022527"/>
    </source>
</evidence>
<dbReference type="SMART" id="SM00044">
    <property type="entry name" value="CYCc"/>
    <property type="match status" value="1"/>
</dbReference>
<keyword evidence="7" id="KW-0808">Transferase</keyword>
<feature type="compositionally biased region" description="Gly residues" evidence="22">
    <location>
        <begin position="1121"/>
        <end position="1130"/>
    </location>
</feature>
<reference evidence="27 28" key="1">
    <citation type="journal article" date="2013" name="Genome Biol.">
        <title>Genome of Acanthamoeba castellanii highlights extensive lateral gene transfer and early evolution of tyrosine kinase signaling.</title>
        <authorList>
            <person name="Clarke M."/>
            <person name="Lohan A.J."/>
            <person name="Liu B."/>
            <person name="Lagkouvardos I."/>
            <person name="Roy S."/>
            <person name="Zafar N."/>
            <person name="Bertelli C."/>
            <person name="Schilde C."/>
            <person name="Kianianmomeni A."/>
            <person name="Burglin T.R."/>
            <person name="Frech C."/>
            <person name="Turcotte B."/>
            <person name="Kopec K.O."/>
            <person name="Synnott J.M."/>
            <person name="Choo C."/>
            <person name="Paponov I."/>
            <person name="Finkler A."/>
            <person name="Soon Heng Tan C."/>
            <person name="Hutchins A.P."/>
            <person name="Weinmeier T."/>
            <person name="Rattei T."/>
            <person name="Chu J.S."/>
            <person name="Gimenez G."/>
            <person name="Irimia M."/>
            <person name="Rigden D.J."/>
            <person name="Fitzpatrick D.A."/>
            <person name="Lorenzo-Morales J."/>
            <person name="Bateman A."/>
            <person name="Chiu C.H."/>
            <person name="Tang P."/>
            <person name="Hegemann P."/>
            <person name="Fromm H."/>
            <person name="Raoult D."/>
            <person name="Greub G."/>
            <person name="Miranda-Saavedra D."/>
            <person name="Chen N."/>
            <person name="Nash P."/>
            <person name="Ginger M.L."/>
            <person name="Horn M."/>
            <person name="Schaap P."/>
            <person name="Caler L."/>
            <person name="Loftus B."/>
        </authorList>
    </citation>
    <scope>NUCLEOTIDE SEQUENCE [LARGE SCALE GENOMIC DNA]</scope>
    <source>
        <strain evidence="27 28">Neff</strain>
    </source>
</reference>
<comment type="similarity">
    <text evidence="3">Belongs to the integrin beta chain family.</text>
</comment>
<dbReference type="PROSITE" id="PS00107">
    <property type="entry name" value="PROTEIN_KINASE_ATP"/>
    <property type="match status" value="2"/>
</dbReference>
<dbReference type="GO" id="GO:0005524">
    <property type="term" value="F:ATP binding"/>
    <property type="evidence" value="ECO:0007669"/>
    <property type="project" value="UniProtKB-UniRule"/>
</dbReference>
<keyword evidence="18" id="KW-0325">Glycoprotein</keyword>
<dbReference type="VEuPathDB" id="AmoebaDB:ACA1_100660"/>
<evidence type="ECO:0000256" key="7">
    <source>
        <dbReference type="ARBA" id="ARBA00022679"/>
    </source>
</evidence>
<dbReference type="FunFam" id="2.10.25.10:FF:000036">
    <property type="entry name" value="Integrin beta"/>
    <property type="match status" value="1"/>
</dbReference>
<dbReference type="CDD" id="cd07302">
    <property type="entry name" value="CHD"/>
    <property type="match status" value="1"/>
</dbReference>
<dbReference type="InterPro" id="IPR017441">
    <property type="entry name" value="Protein_kinase_ATP_BS"/>
</dbReference>
<dbReference type="InterPro" id="IPR008271">
    <property type="entry name" value="Ser/Thr_kinase_AS"/>
</dbReference>
<feature type="binding site" evidence="21">
    <location>
        <position position="1454"/>
    </location>
    <ligand>
        <name>ATP</name>
        <dbReference type="ChEBI" id="CHEBI:30616"/>
    </ligand>
</feature>
<comment type="catalytic activity">
    <reaction evidence="20">
        <text>L-seryl-[protein] + ATP = O-phospho-L-seryl-[protein] + ADP + H(+)</text>
        <dbReference type="Rhea" id="RHEA:17989"/>
        <dbReference type="Rhea" id="RHEA-COMP:9863"/>
        <dbReference type="Rhea" id="RHEA-COMP:11604"/>
        <dbReference type="ChEBI" id="CHEBI:15378"/>
        <dbReference type="ChEBI" id="CHEBI:29999"/>
        <dbReference type="ChEBI" id="CHEBI:30616"/>
        <dbReference type="ChEBI" id="CHEBI:83421"/>
        <dbReference type="ChEBI" id="CHEBI:456216"/>
        <dbReference type="EC" id="2.7.11.1"/>
    </reaction>
</comment>
<proteinExistence type="inferred from homology"/>
<dbReference type="Gene3D" id="3.40.190.10">
    <property type="entry name" value="Periplasmic binding protein-like II"/>
    <property type="match status" value="4"/>
</dbReference>
<organism evidence="27 28">
    <name type="scientific">Acanthamoeba castellanii (strain ATCC 30010 / Neff)</name>
    <dbReference type="NCBI Taxonomy" id="1257118"/>
    <lineage>
        <taxon>Eukaryota</taxon>
        <taxon>Amoebozoa</taxon>
        <taxon>Discosea</taxon>
        <taxon>Longamoebia</taxon>
        <taxon>Centramoebida</taxon>
        <taxon>Acanthamoebidae</taxon>
        <taxon>Acanthamoeba</taxon>
    </lineage>
</organism>
<dbReference type="STRING" id="1257118.L8GK69"/>
<sequence length="1689" mass="182529">MSLSKALWSILFLLLCCQIEAFGVQLQGAGSPNAVTILASWSADYIYTRDDILLPLARNSISYTNTGVTSALEQYADGELDFICIDRFFSDADAATYGNLIQFPLMGQAIVMAYNIPSLASLNASLIIDRETLGLIWAGNVTMWTDQRIKDLNPGLASFLPNTNITIGYNQNTVYSLTEVVKRSLESFSPDFARLFEAAGRDFANMPPALSGTAESAGVSTAERVVWLAAHQDSITYLSYADATKAGFRHMSMYNKAGGLVTPSTASVQAAMSQFQAQFARSNFSVDILDAGGASSWPISYLTYLTMDRNVSGIDCTAIQELLAFAAWVHTNDGASTDATSINIVPLDTSLKKRIVDLLSTVQCNGERAYSTAFLIGIGSPLPIFTSWSVAWSSAQTRAKFYLSSSTTGKDRLVNNNSDFSVTSNGLESSYVTQMPDAEIVPTTAFALVPAYNVPELKDKTLVLDFTTIAGIFLNNVTRWNDQRIKDLNSADVAAALPDEEIIVVTHNVSSAYTQLFTQLLSQTVPEFAAQTNRSINISTTTDIGNLLTSNPYSFIFWQYFDILAARALNSASLINPAGRIVAPSSASVLSALDDYIASTPAASRTYESILLRGGDNSWPIAAFGATIYRSTSMDDCTKAAALADFLLWSQTDPVALRNADRQGFVLPTATDEINRAFMRQLKAFTCAGRPVSALANCITDDGQLCSGQGTCTNSACVCESGWEGQYCESVTSSSSSDSTVIILATVIPVAAVVVALLLVLVIVVVVLLRRKGSGNDDWEIEYDELEVGEQLGAGGYGEVHKATWKGTEVAVKVMASDRITKEMEKSFKDEVRVMTSLRHPNVVLFMAASTKAPKMCIVMEYMALGSLFDLLHNELIPDIPFILKAKMAYQASKGMHFLHSSGIVHRDLKSLNLLLDNKWNVKVSDFGLTKFREDISGKGGLGGGKGNNNVAGSVHWTAPEVLNEAGDVDLILADVYSFGIILWELLTREQPYMGLSPAAVAVAVIRDNIRPLIPEAGGGALCPAEYEDLITSCWHHDPTIRPTFLEIMTRLSAMHGDSTSAGATSYSNSSSSASHNSGHPNRAAKTTSSFGSWALPSTNSSSADGSGSSSSSGSSKSGAGLAGAAGGGVRPPEGEMAIVFTDITRAASLWEFNAAAMRDATLLHNETLRDALKRHRGYEVVFVRDRNSGEGSFCMAFQQPVDALAWCADVQRSLLGVAWPEALLEHPGAAEEWGDTDDRVLFKGLRVRMGVHVGVPRAVRDPMTRRVEYIGPVVNAAARITALTHGGQVVMSHAAFHKVKGSPELGGSEGQQELKKGSVVGLGKFEMPDAPDGSKLFEIKTPGLEARFFGGVTLEAGDGTSTNNTTGTGSSHGGSSASGGSGRHPDSEPGSGKELQTVVGEGMMFKEDTFLTSANLCRWIIDYGEIQVGKQIGLGSYGVVLRGKWKGVEVAVKRFIKQKLDERRMLEFRAEMAFLSELHHPNIVLFIGACVKKPNLCIVTEFMAQGSLRDTLGNSAIKLTWKQKVKMLRAAALGINYLHSLQPVIVHRDLKPSNLLVDENWNVKVADFGFARIKEENATMTRCGTPCWTAPEVIRGEKYDERADVYSFGVIMWEVVTRKEPFAGRNFMGVSLDVLEGRRPAIPGDCPADFRKVMKRCWHASADKRPSMDDVLTFLAKHLDADDAGTML</sequence>
<dbReference type="InterPro" id="IPR029787">
    <property type="entry name" value="Nucleotide_cyclase"/>
</dbReference>
<dbReference type="PROSITE" id="PS50125">
    <property type="entry name" value="GUANYLATE_CYCLASE_2"/>
    <property type="match status" value="1"/>
</dbReference>
<evidence type="ECO:0000256" key="12">
    <source>
        <dbReference type="ARBA" id="ARBA00022777"/>
    </source>
</evidence>
<evidence type="ECO:0000256" key="10">
    <source>
        <dbReference type="ARBA" id="ARBA00022737"/>
    </source>
</evidence>
<evidence type="ECO:0000259" key="26">
    <source>
        <dbReference type="PROSITE" id="PS50125"/>
    </source>
</evidence>
<evidence type="ECO:0000256" key="16">
    <source>
        <dbReference type="ARBA" id="ARBA00023136"/>
    </source>
</evidence>
<dbReference type="InterPro" id="IPR001245">
    <property type="entry name" value="Ser-Thr/Tyr_kinase_cat_dom"/>
</dbReference>
<keyword evidence="8 23" id="KW-0812">Transmembrane</keyword>
<dbReference type="SMART" id="SM00220">
    <property type="entry name" value="S_TKc"/>
    <property type="match status" value="2"/>
</dbReference>
<dbReference type="PRINTS" id="PR00109">
    <property type="entry name" value="TYRKINASE"/>
</dbReference>
<evidence type="ECO:0000256" key="21">
    <source>
        <dbReference type="PROSITE-ProRule" id="PRU10141"/>
    </source>
</evidence>
<accession>L8GK69</accession>
<protein>
    <recommendedName>
        <fullName evidence="4">non-specific serine/threonine protein kinase</fullName>
        <ecNumber evidence="4">2.7.11.1</ecNumber>
    </recommendedName>
</protein>
<dbReference type="PROSITE" id="PS00108">
    <property type="entry name" value="PROTEIN_KINASE_ST"/>
    <property type="match status" value="2"/>
</dbReference>
<dbReference type="SUPFAM" id="SSF55073">
    <property type="entry name" value="Nucleotide cyclase"/>
    <property type="match status" value="1"/>
</dbReference>
<evidence type="ECO:0000256" key="20">
    <source>
        <dbReference type="ARBA" id="ARBA00048679"/>
    </source>
</evidence>
<dbReference type="CDD" id="cd13999">
    <property type="entry name" value="STKc_MAP3K-like"/>
    <property type="match status" value="2"/>
</dbReference>
<feature type="signal peptide" evidence="24">
    <location>
        <begin position="1"/>
        <end position="21"/>
    </location>
</feature>
<keyword evidence="28" id="KW-1185">Reference proteome</keyword>
<comment type="catalytic activity">
    <reaction evidence="19">
        <text>L-threonyl-[protein] + ATP = O-phospho-L-threonyl-[protein] + ADP + H(+)</text>
        <dbReference type="Rhea" id="RHEA:46608"/>
        <dbReference type="Rhea" id="RHEA-COMP:11060"/>
        <dbReference type="Rhea" id="RHEA-COMP:11605"/>
        <dbReference type="ChEBI" id="CHEBI:15378"/>
        <dbReference type="ChEBI" id="CHEBI:30013"/>
        <dbReference type="ChEBI" id="CHEBI:30616"/>
        <dbReference type="ChEBI" id="CHEBI:61977"/>
        <dbReference type="ChEBI" id="CHEBI:456216"/>
        <dbReference type="EC" id="2.7.11.1"/>
    </reaction>
</comment>
<dbReference type="GeneID" id="14913731"/>
<dbReference type="PROSITE" id="PS01186">
    <property type="entry name" value="EGF_2"/>
    <property type="match status" value="1"/>
</dbReference>
<dbReference type="EC" id="2.7.11.1" evidence="4"/>
<feature type="chain" id="PRO_5005688233" description="non-specific serine/threonine protein kinase" evidence="24">
    <location>
        <begin position="22"/>
        <end position="1689"/>
    </location>
</feature>
<keyword evidence="14 23" id="KW-1133">Transmembrane helix</keyword>